<feature type="transmembrane region" description="Helical" evidence="9">
    <location>
        <begin position="160"/>
        <end position="183"/>
    </location>
</feature>
<evidence type="ECO:0000259" key="10">
    <source>
        <dbReference type="PROSITE" id="PS50928"/>
    </source>
</evidence>
<dbReference type="PANTHER" id="PTHR30614:SF10">
    <property type="entry name" value="ARGININE ABC TRANSPORTER PERMEASE PROTEIN ARTM"/>
    <property type="match status" value="1"/>
</dbReference>
<evidence type="ECO:0000256" key="4">
    <source>
        <dbReference type="ARBA" id="ARBA00022475"/>
    </source>
</evidence>
<evidence type="ECO:0000256" key="9">
    <source>
        <dbReference type="RuleBase" id="RU363032"/>
    </source>
</evidence>
<organism evidence="11 12">
    <name type="scientific">Cohaesibacter gelatinilyticus</name>
    <dbReference type="NCBI Taxonomy" id="372072"/>
    <lineage>
        <taxon>Bacteria</taxon>
        <taxon>Pseudomonadati</taxon>
        <taxon>Pseudomonadota</taxon>
        <taxon>Alphaproteobacteria</taxon>
        <taxon>Hyphomicrobiales</taxon>
        <taxon>Cohaesibacteraceae</taxon>
    </lineage>
</organism>
<feature type="transmembrane region" description="Helical" evidence="9">
    <location>
        <begin position="55"/>
        <end position="74"/>
    </location>
</feature>
<dbReference type="Gene3D" id="1.10.3720.10">
    <property type="entry name" value="MetI-like"/>
    <property type="match status" value="1"/>
</dbReference>
<gene>
    <name evidence="11" type="ORF">SAMN06265368_3669</name>
</gene>
<dbReference type="Pfam" id="PF00528">
    <property type="entry name" value="BPD_transp_1"/>
    <property type="match status" value="1"/>
</dbReference>
<evidence type="ECO:0000256" key="5">
    <source>
        <dbReference type="ARBA" id="ARBA00022519"/>
    </source>
</evidence>
<keyword evidence="3 9" id="KW-0813">Transport</keyword>
<keyword evidence="7 9" id="KW-1133">Transmembrane helix</keyword>
<name>A0A285PFU0_9HYPH</name>
<comment type="subcellular location">
    <subcellularLocation>
        <location evidence="1">Cell inner membrane</location>
        <topology evidence="1">Multi-pass membrane protein</topology>
    </subcellularLocation>
    <subcellularLocation>
        <location evidence="9">Cell membrane</location>
        <topology evidence="9">Multi-pass membrane protein</topology>
    </subcellularLocation>
</comment>
<proteinExistence type="inferred from homology"/>
<evidence type="ECO:0000256" key="1">
    <source>
        <dbReference type="ARBA" id="ARBA00004429"/>
    </source>
</evidence>
<dbReference type="OrthoDB" id="4404959at2"/>
<keyword evidence="8 9" id="KW-0472">Membrane</keyword>
<evidence type="ECO:0000313" key="12">
    <source>
        <dbReference type="Proteomes" id="UP000219439"/>
    </source>
</evidence>
<keyword evidence="12" id="KW-1185">Reference proteome</keyword>
<keyword evidence="6 9" id="KW-0812">Transmembrane</keyword>
<accession>A0A285PFU0</accession>
<dbReference type="NCBIfam" id="TIGR01726">
    <property type="entry name" value="HEQRo_perm_3TM"/>
    <property type="match status" value="1"/>
</dbReference>
<dbReference type="GO" id="GO:0022857">
    <property type="term" value="F:transmembrane transporter activity"/>
    <property type="evidence" value="ECO:0007669"/>
    <property type="project" value="InterPro"/>
</dbReference>
<feature type="transmembrane region" description="Helical" evidence="9">
    <location>
        <begin position="26"/>
        <end position="43"/>
    </location>
</feature>
<dbReference type="SUPFAM" id="SSF161098">
    <property type="entry name" value="MetI-like"/>
    <property type="match status" value="1"/>
</dbReference>
<dbReference type="InterPro" id="IPR035906">
    <property type="entry name" value="MetI-like_sf"/>
</dbReference>
<dbReference type="GO" id="GO:0043190">
    <property type="term" value="C:ATP-binding cassette (ABC) transporter complex"/>
    <property type="evidence" value="ECO:0007669"/>
    <property type="project" value="InterPro"/>
</dbReference>
<keyword evidence="4" id="KW-1003">Cell membrane</keyword>
<dbReference type="PANTHER" id="PTHR30614">
    <property type="entry name" value="MEMBRANE COMPONENT OF AMINO ACID ABC TRANSPORTER"/>
    <property type="match status" value="1"/>
</dbReference>
<reference evidence="11 12" key="1">
    <citation type="submission" date="2017-09" db="EMBL/GenBank/DDBJ databases">
        <authorList>
            <person name="Ehlers B."/>
            <person name="Leendertz F.H."/>
        </authorList>
    </citation>
    <scope>NUCLEOTIDE SEQUENCE [LARGE SCALE GENOMIC DNA]</scope>
    <source>
        <strain evidence="11 12">DSM 18289</strain>
    </source>
</reference>
<dbReference type="Proteomes" id="UP000219439">
    <property type="component" value="Unassembled WGS sequence"/>
</dbReference>
<sequence>MNWSLLFSFFADLAEGIPVTLAILASALSIGFVLGLLLCIVRLRRISIVSKLADFYVLFFRGTPLLVQLFAIYYGLGEFEFIRNSFAWPFLREAWFCAVLALGLNSAAFTSEIMRGGVLGVEKGQLEAAAAYGFSNFQTGRLILMPQAARIALPAYSNEIILMLKGTSLASTISIMDLTGIARKLSSEHFAPFEAFIAAGAIYLAMVLLLTAAFSTLEKRYA</sequence>
<feature type="transmembrane region" description="Helical" evidence="9">
    <location>
        <begin position="86"/>
        <end position="105"/>
    </location>
</feature>
<dbReference type="RefSeq" id="WP_097154936.1">
    <property type="nucleotide sequence ID" value="NZ_OBEL01000005.1"/>
</dbReference>
<dbReference type="InterPro" id="IPR043429">
    <property type="entry name" value="ArtM/GltK/GlnP/TcyL/YhdX-like"/>
</dbReference>
<evidence type="ECO:0000256" key="8">
    <source>
        <dbReference type="ARBA" id="ARBA00023136"/>
    </source>
</evidence>
<evidence type="ECO:0000256" key="6">
    <source>
        <dbReference type="ARBA" id="ARBA00022692"/>
    </source>
</evidence>
<dbReference type="InterPro" id="IPR000515">
    <property type="entry name" value="MetI-like"/>
</dbReference>
<feature type="domain" description="ABC transmembrane type-1" evidence="10">
    <location>
        <begin position="17"/>
        <end position="214"/>
    </location>
</feature>
<keyword evidence="5" id="KW-0997">Cell inner membrane</keyword>
<dbReference type="InterPro" id="IPR010065">
    <property type="entry name" value="AA_ABC_transptr_permease_3TM"/>
</dbReference>
<evidence type="ECO:0000256" key="7">
    <source>
        <dbReference type="ARBA" id="ARBA00022989"/>
    </source>
</evidence>
<dbReference type="CDD" id="cd06261">
    <property type="entry name" value="TM_PBP2"/>
    <property type="match status" value="1"/>
</dbReference>
<dbReference type="GO" id="GO:0006865">
    <property type="term" value="P:amino acid transport"/>
    <property type="evidence" value="ECO:0007669"/>
    <property type="project" value="TreeGrafter"/>
</dbReference>
<comment type="similarity">
    <text evidence="2">Belongs to the binding-protein-dependent transport system permease family. HisMQ subfamily.</text>
</comment>
<dbReference type="PROSITE" id="PS50928">
    <property type="entry name" value="ABC_TM1"/>
    <property type="match status" value="1"/>
</dbReference>
<evidence type="ECO:0000256" key="2">
    <source>
        <dbReference type="ARBA" id="ARBA00010072"/>
    </source>
</evidence>
<feature type="transmembrane region" description="Helical" evidence="9">
    <location>
        <begin position="195"/>
        <end position="217"/>
    </location>
</feature>
<evidence type="ECO:0000256" key="3">
    <source>
        <dbReference type="ARBA" id="ARBA00022448"/>
    </source>
</evidence>
<evidence type="ECO:0000313" key="11">
    <source>
        <dbReference type="EMBL" id="SNZ20564.1"/>
    </source>
</evidence>
<dbReference type="EMBL" id="OBEL01000005">
    <property type="protein sequence ID" value="SNZ20564.1"/>
    <property type="molecule type" value="Genomic_DNA"/>
</dbReference>
<dbReference type="AlphaFoldDB" id="A0A285PFU0"/>
<protein>
    <submittedName>
        <fullName evidence="11">Amino acid ABC transporter membrane protein 2, PAAT family</fullName>
    </submittedName>
</protein>